<reference evidence="1 2" key="1">
    <citation type="submission" date="2023-02" db="EMBL/GenBank/DDBJ databases">
        <title>LHISI_Scaffold_Assembly.</title>
        <authorList>
            <person name="Stuart O.P."/>
            <person name="Cleave R."/>
            <person name="Magrath M.J.L."/>
            <person name="Mikheyev A.S."/>
        </authorList>
    </citation>
    <scope>NUCLEOTIDE SEQUENCE [LARGE SCALE GENOMIC DNA]</scope>
    <source>
        <strain evidence="1">Daus_M_001</strain>
        <tissue evidence="1">Leg muscle</tissue>
    </source>
</reference>
<dbReference type="Proteomes" id="UP001159363">
    <property type="component" value="Chromosome 15"/>
</dbReference>
<organism evidence="1 2">
    <name type="scientific">Dryococelus australis</name>
    <dbReference type="NCBI Taxonomy" id="614101"/>
    <lineage>
        <taxon>Eukaryota</taxon>
        <taxon>Metazoa</taxon>
        <taxon>Ecdysozoa</taxon>
        <taxon>Arthropoda</taxon>
        <taxon>Hexapoda</taxon>
        <taxon>Insecta</taxon>
        <taxon>Pterygota</taxon>
        <taxon>Neoptera</taxon>
        <taxon>Polyneoptera</taxon>
        <taxon>Phasmatodea</taxon>
        <taxon>Verophasmatodea</taxon>
        <taxon>Anareolatae</taxon>
        <taxon>Phasmatidae</taxon>
        <taxon>Eurycanthinae</taxon>
        <taxon>Dryococelus</taxon>
    </lineage>
</organism>
<comment type="caution">
    <text evidence="1">The sequence shown here is derived from an EMBL/GenBank/DDBJ whole genome shotgun (WGS) entry which is preliminary data.</text>
</comment>
<proteinExistence type="predicted"/>
<dbReference type="EMBL" id="JARBHB010000016">
    <property type="protein sequence ID" value="KAJ8867136.1"/>
    <property type="molecule type" value="Genomic_DNA"/>
</dbReference>
<sequence>MCKGSGGVVVLTVVTNTRSACQYDPYSSCASPTNKEKTDVGWLRQALGKGLLSYWLPRAAERPLLAGLSAGNEVFQALIGCGRLWEKFFFPIGYRVLQNALGKGLLSYWLPRAAERPLLSGLSAGNEVFQALIGCGRLWEKAFFPIGYRVLQNALGKGLLSYWLPRAAERPLLAGLSAGNEVFQALIGCGRLWEKAIFPIGYRVLQNVLYCLDCQLAMRCSKRWLVDDSPILCRRACVFSPPCQIRRPKQSQGRAHGLKNVVERPALPRLVHAFIVVTVNSTAWIVTYTVKILEVVSHIQT</sequence>
<evidence type="ECO:0000313" key="2">
    <source>
        <dbReference type="Proteomes" id="UP001159363"/>
    </source>
</evidence>
<protein>
    <submittedName>
        <fullName evidence="1">Uncharacterized protein</fullName>
    </submittedName>
</protein>
<gene>
    <name evidence="1" type="ORF">PR048_033000</name>
</gene>
<keyword evidence="2" id="KW-1185">Reference proteome</keyword>
<accession>A0ABQ9G7Z0</accession>
<evidence type="ECO:0000313" key="1">
    <source>
        <dbReference type="EMBL" id="KAJ8867136.1"/>
    </source>
</evidence>
<name>A0ABQ9G7Z0_9NEOP</name>